<dbReference type="InterPro" id="IPR024726">
    <property type="entry name" value="FhuF_C"/>
</dbReference>
<dbReference type="Proteomes" id="UP001250214">
    <property type="component" value="Unassembled WGS sequence"/>
</dbReference>
<keyword evidence="3" id="KW-1185">Reference proteome</keyword>
<feature type="domain" description="Ferric siderophore reductase C-terminal" evidence="1">
    <location>
        <begin position="240"/>
        <end position="260"/>
    </location>
</feature>
<reference evidence="3" key="1">
    <citation type="submission" date="2023-07" db="EMBL/GenBank/DDBJ databases">
        <title>Novel species in the genus Lipingzhangella isolated from Sambhar Salt Lake.</title>
        <authorList>
            <person name="Jiya N."/>
            <person name="Kajale S."/>
            <person name="Sharma A."/>
        </authorList>
    </citation>
    <scope>NUCLEOTIDE SEQUENCE [LARGE SCALE GENOMIC DNA]</scope>
    <source>
        <strain evidence="3">LS1_29</strain>
    </source>
</reference>
<name>A0ABU2H625_9ACTN</name>
<evidence type="ECO:0000313" key="3">
    <source>
        <dbReference type="Proteomes" id="UP001250214"/>
    </source>
</evidence>
<sequence length="277" mass="30279">MGEGTRPGKEYELTVRDIRTALTDTAELGGFFDVEVPDPPVRVVDAPWRPLNQLWSDPGVLAQRIADVRQRIAHRCGRGVGDIEPRVAASIMFQGTASRLLSPSIATTVTYGLLCPPSALYWQPSQEGPIPLRVGDTEAVRCGTDPSAAAHAISEHVLTEVFQPLAAAAREQVKLAPGLLWGNVASSVSGACRRLADLRPGMSQPALELGQALLELEPLRGRGEFVRPFPQLPQTAFFVRRTCCLYYRVPNNGKCGDCALLSEQTRQEQWRRAADVR</sequence>
<dbReference type="EMBL" id="JAVLVT010000003">
    <property type="protein sequence ID" value="MDS1270315.1"/>
    <property type="molecule type" value="Genomic_DNA"/>
</dbReference>
<evidence type="ECO:0000259" key="1">
    <source>
        <dbReference type="Pfam" id="PF11575"/>
    </source>
</evidence>
<protein>
    <submittedName>
        <fullName evidence="2">(2Fe-2S)-binding protein</fullName>
    </submittedName>
</protein>
<accession>A0ABU2H625</accession>
<proteinExistence type="predicted"/>
<gene>
    <name evidence="2" type="ORF">RIF23_08410</name>
</gene>
<comment type="caution">
    <text evidence="2">The sequence shown here is derived from an EMBL/GenBank/DDBJ whole genome shotgun (WGS) entry which is preliminary data.</text>
</comment>
<dbReference type="Pfam" id="PF11575">
    <property type="entry name" value="FhuF_C"/>
    <property type="match status" value="1"/>
</dbReference>
<organism evidence="2 3">
    <name type="scientific">Lipingzhangella rawalii</name>
    <dbReference type="NCBI Taxonomy" id="2055835"/>
    <lineage>
        <taxon>Bacteria</taxon>
        <taxon>Bacillati</taxon>
        <taxon>Actinomycetota</taxon>
        <taxon>Actinomycetes</taxon>
        <taxon>Streptosporangiales</taxon>
        <taxon>Nocardiopsidaceae</taxon>
        <taxon>Lipingzhangella</taxon>
    </lineage>
</organism>
<evidence type="ECO:0000313" key="2">
    <source>
        <dbReference type="EMBL" id="MDS1270315.1"/>
    </source>
</evidence>